<reference evidence="1 2" key="2">
    <citation type="submission" date="2018-11" db="EMBL/GenBank/DDBJ databases">
        <authorList>
            <consortium name="Pathogen Informatics"/>
        </authorList>
    </citation>
    <scope>NUCLEOTIDE SEQUENCE [LARGE SCALE GENOMIC DNA]</scope>
    <source>
        <strain evidence="1">Dakar</strain>
        <strain evidence="2">Dakar, Senegal</strain>
    </source>
</reference>
<reference evidence="3" key="1">
    <citation type="submission" date="2016-06" db="UniProtKB">
        <authorList>
            <consortium name="WormBaseParasite"/>
        </authorList>
    </citation>
    <scope>IDENTIFICATION</scope>
</reference>
<dbReference type="AlphaFoldDB" id="A0A183K630"/>
<dbReference type="Proteomes" id="UP000279833">
    <property type="component" value="Unassembled WGS sequence"/>
</dbReference>
<keyword evidence="2" id="KW-1185">Reference proteome</keyword>
<name>A0A183K630_9TREM</name>
<accession>A0A183K630</accession>
<evidence type="ECO:0000313" key="3">
    <source>
        <dbReference type="WBParaSite" id="SCUD_0001045501-mRNA-1"/>
    </source>
</evidence>
<evidence type="ECO:0000313" key="1">
    <source>
        <dbReference type="EMBL" id="VDP39962.1"/>
    </source>
</evidence>
<evidence type="ECO:0000313" key="2">
    <source>
        <dbReference type="Proteomes" id="UP000279833"/>
    </source>
</evidence>
<sequence length="120" mass="14269">MFNTALLRDTNKLNEFKITLNNRFGALQYLLKEEETTMEENRERIKEALTSTCQKALGRKKHHHKECISMEILDNIKERKNKKTAINNSRTRTEKVKAQAEYTEVNKQMKHLHRQENIRG</sequence>
<dbReference type="EMBL" id="UZAK01033791">
    <property type="protein sequence ID" value="VDP39962.1"/>
    <property type="molecule type" value="Genomic_DNA"/>
</dbReference>
<proteinExistence type="predicted"/>
<organism evidence="3">
    <name type="scientific">Schistosoma curassoni</name>
    <dbReference type="NCBI Taxonomy" id="6186"/>
    <lineage>
        <taxon>Eukaryota</taxon>
        <taxon>Metazoa</taxon>
        <taxon>Spiralia</taxon>
        <taxon>Lophotrochozoa</taxon>
        <taxon>Platyhelminthes</taxon>
        <taxon>Trematoda</taxon>
        <taxon>Digenea</taxon>
        <taxon>Strigeidida</taxon>
        <taxon>Schistosomatoidea</taxon>
        <taxon>Schistosomatidae</taxon>
        <taxon>Schistosoma</taxon>
    </lineage>
</organism>
<protein>
    <submittedName>
        <fullName evidence="1 3">Uncharacterized protein</fullName>
    </submittedName>
</protein>
<dbReference type="WBParaSite" id="SCUD_0001045501-mRNA-1">
    <property type="protein sequence ID" value="SCUD_0001045501-mRNA-1"/>
    <property type="gene ID" value="SCUD_0001045501"/>
</dbReference>
<gene>
    <name evidence="1" type="ORF">SCUD_LOCUS10455</name>
</gene>